<gene>
    <name evidence="4" type="ORF">BDE18_3929</name>
    <name evidence="2" type="ORF">ESD82_09425</name>
    <name evidence="3" type="ORF">HYQ43_20005</name>
</gene>
<geneLocation type="plasmid" evidence="3 7">
    <name>unnamed1</name>
</geneLocation>
<dbReference type="EMBL" id="CP058691">
    <property type="protein sequence ID" value="QLH16520.1"/>
    <property type="molecule type" value="Genomic_DNA"/>
</dbReference>
<dbReference type="EMBL" id="CP044425">
    <property type="protein sequence ID" value="QFG36416.1"/>
    <property type="molecule type" value="Genomic_DNA"/>
</dbReference>
<accession>A0A1I5IZH8</accession>
<dbReference type="InterPro" id="IPR029032">
    <property type="entry name" value="AhpD-like"/>
</dbReference>
<keyword evidence="2" id="KW-0614">Plasmid</keyword>
<dbReference type="OrthoDB" id="9801997at2"/>
<organism evidence="2 6">
    <name type="scientific">Paracoccus pantotrophus</name>
    <name type="common">Thiosphaera pantotropha</name>
    <dbReference type="NCBI Taxonomy" id="82367"/>
    <lineage>
        <taxon>Bacteria</taxon>
        <taxon>Pseudomonadati</taxon>
        <taxon>Pseudomonadota</taxon>
        <taxon>Alphaproteobacteria</taxon>
        <taxon>Rhodobacterales</taxon>
        <taxon>Paracoccaceae</taxon>
        <taxon>Paracoccus</taxon>
    </lineage>
</organism>
<dbReference type="AlphaFoldDB" id="A0A1I5IZH8"/>
<dbReference type="RefSeq" id="WP_024843908.1">
    <property type="nucleotide sequence ID" value="NZ_CP038205.1"/>
</dbReference>
<evidence type="ECO:0000313" key="7">
    <source>
        <dbReference type="Proteomes" id="UP000509322"/>
    </source>
</evidence>
<dbReference type="Proteomes" id="UP000273626">
    <property type="component" value="Unassembled WGS sequence"/>
</dbReference>
<dbReference type="Proteomes" id="UP000326453">
    <property type="component" value="Plasmid pPAN2"/>
</dbReference>
<geneLocation type="plasmid" evidence="2">
    <name>pPAN2</name>
</geneLocation>
<dbReference type="SUPFAM" id="SSF69118">
    <property type="entry name" value="AhpD-like"/>
    <property type="match status" value="1"/>
</dbReference>
<evidence type="ECO:0000313" key="5">
    <source>
        <dbReference type="Proteomes" id="UP000273626"/>
    </source>
</evidence>
<geneLocation type="plasmid" evidence="6">
    <name>ppan2</name>
</geneLocation>
<reference evidence="4 5" key="1">
    <citation type="submission" date="2018-10" db="EMBL/GenBank/DDBJ databases">
        <title>Genomic Encyclopedia of Archaeal and Bacterial Type Strains, Phase II (KMG-II): from individual species to whole genera.</title>
        <authorList>
            <person name="Goeker M."/>
        </authorList>
    </citation>
    <scope>NUCLEOTIDE SEQUENCE [LARGE SCALE GENOMIC DNA]</scope>
    <source>
        <strain evidence="5">ATCC 35512 / DSM 2944 / CIP 106514 / LMD 82.5 / NBRC 102493 / NCCB 82005 / GB17</strain>
        <strain evidence="4">DSM 2944</strain>
    </source>
</reference>
<reference evidence="3 7" key="3">
    <citation type="submission" date="2020-07" db="EMBL/GenBank/DDBJ databases">
        <title>The complete genome of Paracoccus pantotrophus ACCC 10489.</title>
        <authorList>
            <person name="Si Y."/>
        </authorList>
    </citation>
    <scope>NUCLEOTIDE SEQUENCE [LARGE SCALE GENOMIC DNA]</scope>
    <source>
        <strain evidence="3 7">ACCC10489</strain>
        <plasmid evidence="3 7">unnamed1</plasmid>
    </source>
</reference>
<evidence type="ECO:0000313" key="4">
    <source>
        <dbReference type="EMBL" id="RKS42998.1"/>
    </source>
</evidence>
<dbReference type="GeneID" id="51370786"/>
<dbReference type="Gene3D" id="1.20.1290.10">
    <property type="entry name" value="AhpD-like"/>
    <property type="match status" value="1"/>
</dbReference>
<evidence type="ECO:0000313" key="6">
    <source>
        <dbReference type="Proteomes" id="UP000326453"/>
    </source>
</evidence>
<dbReference type="EMBL" id="RBLI01000003">
    <property type="protein sequence ID" value="RKS42998.1"/>
    <property type="molecule type" value="Genomic_DNA"/>
</dbReference>
<dbReference type="InterPro" id="IPR003779">
    <property type="entry name" value="CMD-like"/>
</dbReference>
<feature type="domain" description="Carboxymuconolactone decarboxylase-like" evidence="1">
    <location>
        <begin position="16"/>
        <end position="95"/>
    </location>
</feature>
<proteinExistence type="predicted"/>
<protein>
    <submittedName>
        <fullName evidence="4">AhpD family alkylhydroperoxidase</fullName>
    </submittedName>
    <submittedName>
        <fullName evidence="2">Carboxymuconolactone decarboxylase family protein</fullName>
    </submittedName>
</protein>
<evidence type="ECO:0000313" key="3">
    <source>
        <dbReference type="EMBL" id="QLH16520.1"/>
    </source>
</evidence>
<dbReference type="PANTHER" id="PTHR34846">
    <property type="entry name" value="4-CARBOXYMUCONOLACTONE DECARBOXYLASE FAMILY PROTEIN (AFU_ORTHOLOGUE AFUA_6G11590)"/>
    <property type="match status" value="1"/>
</dbReference>
<evidence type="ECO:0000313" key="2">
    <source>
        <dbReference type="EMBL" id="QFG36416.1"/>
    </source>
</evidence>
<dbReference type="InterPro" id="IPR004675">
    <property type="entry name" value="AhpD_core"/>
</dbReference>
<sequence>MTPRMTDHFDRARTGYRALTGFEAALQAGPLEPKLLHLVKLRASQINGCAFCIQMHVAEALQDGETHLRLHMVAGWRDSPLFSDRERAALAWTEALTLIAQTGAPDADWQAVEAAFSPDERAWLTLAIGAINLWNRVQVGLRAPHAMGLPAERADAA</sequence>
<name>A0A1I5IZH8_PARPN</name>
<dbReference type="Proteomes" id="UP000509322">
    <property type="component" value="Plasmid unnamed1"/>
</dbReference>
<reference evidence="2 6" key="2">
    <citation type="submission" date="2019-01" db="EMBL/GenBank/DDBJ databases">
        <title>Complete Genome Sequence and Annotation of the Paracoccus pantotrophus type strain DSM 2944.</title>
        <authorList>
            <person name="Bockwoldt J.A."/>
            <person name="Zimmermann M."/>
            <person name="Tiso T."/>
            <person name="Blank L.M."/>
        </authorList>
    </citation>
    <scope>NUCLEOTIDE SEQUENCE [LARGE SCALE GENOMIC DNA]</scope>
    <source>
        <strain evidence="2 6">DSM 2944</strain>
        <plasmid evidence="2">pPAN2</plasmid>
        <plasmid evidence="6">ppan2</plasmid>
    </source>
</reference>
<dbReference type="NCBIfam" id="TIGR00778">
    <property type="entry name" value="ahpD_dom"/>
    <property type="match status" value="1"/>
</dbReference>
<dbReference type="PANTHER" id="PTHR34846:SF10">
    <property type="entry name" value="CYTOPLASMIC PROTEIN"/>
    <property type="match status" value="1"/>
</dbReference>
<dbReference type="Pfam" id="PF02627">
    <property type="entry name" value="CMD"/>
    <property type="match status" value="1"/>
</dbReference>
<keyword evidence="5" id="KW-1185">Reference proteome</keyword>
<evidence type="ECO:0000259" key="1">
    <source>
        <dbReference type="Pfam" id="PF02627"/>
    </source>
</evidence>
<dbReference type="GO" id="GO:0051920">
    <property type="term" value="F:peroxiredoxin activity"/>
    <property type="evidence" value="ECO:0007669"/>
    <property type="project" value="InterPro"/>
</dbReference>
<dbReference type="KEGG" id="ppan:ESD82_09425"/>